<reference evidence="2" key="2">
    <citation type="submission" date="2021-01" db="UniProtKB">
        <authorList>
            <consortium name="EnsemblPlants"/>
        </authorList>
    </citation>
    <scope>IDENTIFICATION</scope>
</reference>
<dbReference type="InParanoid" id="A0A7N2LIG5"/>
<dbReference type="Gramene" id="QL04p055697:mrna">
    <property type="protein sequence ID" value="QL04p055697:mrna"/>
    <property type="gene ID" value="QL04p055697"/>
</dbReference>
<reference evidence="2 3" key="1">
    <citation type="journal article" date="2016" name="G3 (Bethesda)">
        <title>First Draft Assembly and Annotation of the Genome of a California Endemic Oak Quercus lobata Nee (Fagaceae).</title>
        <authorList>
            <person name="Sork V.L."/>
            <person name="Fitz-Gibbon S.T."/>
            <person name="Puiu D."/>
            <person name="Crepeau M."/>
            <person name="Gugger P.F."/>
            <person name="Sherman R."/>
            <person name="Stevens K."/>
            <person name="Langley C.H."/>
            <person name="Pellegrini M."/>
            <person name="Salzberg S.L."/>
        </authorList>
    </citation>
    <scope>NUCLEOTIDE SEQUENCE [LARGE SCALE GENOMIC DNA]</scope>
    <source>
        <strain evidence="2 3">cv. SW786</strain>
    </source>
</reference>
<protein>
    <recommendedName>
        <fullName evidence="1">Reverse transcriptase zinc-binding domain-containing protein</fullName>
    </recommendedName>
</protein>
<dbReference type="Pfam" id="PF13966">
    <property type="entry name" value="zf-RVT"/>
    <property type="match status" value="1"/>
</dbReference>
<organism evidence="2 3">
    <name type="scientific">Quercus lobata</name>
    <name type="common">Valley oak</name>
    <dbReference type="NCBI Taxonomy" id="97700"/>
    <lineage>
        <taxon>Eukaryota</taxon>
        <taxon>Viridiplantae</taxon>
        <taxon>Streptophyta</taxon>
        <taxon>Embryophyta</taxon>
        <taxon>Tracheophyta</taxon>
        <taxon>Spermatophyta</taxon>
        <taxon>Magnoliopsida</taxon>
        <taxon>eudicotyledons</taxon>
        <taxon>Gunneridae</taxon>
        <taxon>Pentapetalae</taxon>
        <taxon>rosids</taxon>
        <taxon>fabids</taxon>
        <taxon>Fagales</taxon>
        <taxon>Fagaceae</taxon>
        <taxon>Quercus</taxon>
    </lineage>
</organism>
<dbReference type="EMBL" id="LRBV02000004">
    <property type="status" value="NOT_ANNOTATED_CDS"/>
    <property type="molecule type" value="Genomic_DNA"/>
</dbReference>
<evidence type="ECO:0000313" key="3">
    <source>
        <dbReference type="Proteomes" id="UP000594261"/>
    </source>
</evidence>
<evidence type="ECO:0000259" key="1">
    <source>
        <dbReference type="Pfam" id="PF13966"/>
    </source>
</evidence>
<keyword evidence="3" id="KW-1185">Reference proteome</keyword>
<proteinExistence type="predicted"/>
<accession>A0A7N2LIG5</accession>
<name>A0A7N2LIG5_QUELO</name>
<sequence length="260" mass="30240">MAQKSPIYFLRIIVYYFAELNWRISMLVKKYWNTMRLHPVFKAKYFPNGSIFDAKALSGLFARKSILRARKVISMGARWRIGDGSNIKIFEDRLCWPWDKTGEYTVKTGYKILCEEEDYDSASTSNNDSVVKFWRSLWKLKVPGKIKHFQWKACSDALPTKSNLHGRKITPDDLCSRCAKEPETVMWSCEEVQVAWKKYFGWVERGAAAVYSFSDLLDIVKTEPHLLNIFVVTAWKLWNLRNKIRAGETVIPIETEADSS</sequence>
<dbReference type="OMA" id="QEDNGER"/>
<dbReference type="EnsemblPlants" id="QL04p055697:mrna">
    <property type="protein sequence ID" value="QL04p055697:mrna"/>
    <property type="gene ID" value="QL04p055697"/>
</dbReference>
<evidence type="ECO:0000313" key="2">
    <source>
        <dbReference type="EnsemblPlants" id="QL04p055697:mrna"/>
    </source>
</evidence>
<feature type="domain" description="Reverse transcriptase zinc-binding" evidence="1">
    <location>
        <begin position="104"/>
        <end position="190"/>
    </location>
</feature>
<dbReference type="Proteomes" id="UP000594261">
    <property type="component" value="Chromosome 4"/>
</dbReference>
<dbReference type="AlphaFoldDB" id="A0A7N2LIG5"/>
<dbReference type="InterPro" id="IPR026960">
    <property type="entry name" value="RVT-Znf"/>
</dbReference>